<dbReference type="SUPFAM" id="SSF46689">
    <property type="entry name" value="Homeodomain-like"/>
    <property type="match status" value="1"/>
</dbReference>
<accession>A0ABS7J432</accession>
<dbReference type="Proteomes" id="UP000755104">
    <property type="component" value="Unassembled WGS sequence"/>
</dbReference>
<name>A0ABS7J432_9SPHN</name>
<dbReference type="PROSITE" id="PS50977">
    <property type="entry name" value="HTH_TETR_2"/>
    <property type="match status" value="1"/>
</dbReference>
<sequence length="214" mass="23230">MNTAPSSPKATRDRAATERAILDAAKQVLVEQGFTCFGVNAIARAAGCDKQLIYRYYGGLDGLVDALGTELSHLFGEQLEFESSRPLENYGEFVEQMLLALLRTFRASDLLLRIAAWEILEPSPITRRLAETRGAALMHWVRSMRGDLEPPEEMDFGAINAILIAAVQHLVLSAHATGGFGGVPLDSDADWKRIEAGLVAMVRAIYPPSSLGGS</sequence>
<gene>
    <name evidence="6" type="ORF">K3174_03715</name>
</gene>
<keyword evidence="2 4" id="KW-0238">DNA-binding</keyword>
<keyword evidence="1" id="KW-0805">Transcription regulation</keyword>
<evidence type="ECO:0000259" key="5">
    <source>
        <dbReference type="PROSITE" id="PS50977"/>
    </source>
</evidence>
<dbReference type="Pfam" id="PF00440">
    <property type="entry name" value="TetR_N"/>
    <property type="match status" value="1"/>
</dbReference>
<evidence type="ECO:0000313" key="6">
    <source>
        <dbReference type="EMBL" id="MBX7481623.1"/>
    </source>
</evidence>
<dbReference type="InterPro" id="IPR009057">
    <property type="entry name" value="Homeodomain-like_sf"/>
</dbReference>
<dbReference type="PANTHER" id="PTHR30055:SF234">
    <property type="entry name" value="HTH-TYPE TRANSCRIPTIONAL REGULATOR BETI"/>
    <property type="match status" value="1"/>
</dbReference>
<dbReference type="InterPro" id="IPR001647">
    <property type="entry name" value="HTH_TetR"/>
</dbReference>
<dbReference type="PANTHER" id="PTHR30055">
    <property type="entry name" value="HTH-TYPE TRANSCRIPTIONAL REGULATOR RUTR"/>
    <property type="match status" value="1"/>
</dbReference>
<evidence type="ECO:0000256" key="2">
    <source>
        <dbReference type="ARBA" id="ARBA00023125"/>
    </source>
</evidence>
<reference evidence="6 7" key="1">
    <citation type="submission" date="2021-08" db="EMBL/GenBank/DDBJ databases">
        <title>Comparative Genomics Analysis of the Genus Qipengyuania Reveals Extensive Genetic Diversity and Metabolic Versatility, Including the Description of Fifteen Novel Species.</title>
        <authorList>
            <person name="Liu Y."/>
        </authorList>
    </citation>
    <scope>NUCLEOTIDE SEQUENCE [LARGE SCALE GENOMIC DNA]</scope>
    <source>
        <strain evidence="6 7">6D47A</strain>
    </source>
</reference>
<feature type="domain" description="HTH tetR-type" evidence="5">
    <location>
        <begin position="15"/>
        <end position="75"/>
    </location>
</feature>
<dbReference type="EMBL" id="JAIGNO010000002">
    <property type="protein sequence ID" value="MBX7481623.1"/>
    <property type="molecule type" value="Genomic_DNA"/>
</dbReference>
<keyword evidence="7" id="KW-1185">Reference proteome</keyword>
<feature type="DNA-binding region" description="H-T-H motif" evidence="4">
    <location>
        <begin position="38"/>
        <end position="57"/>
    </location>
</feature>
<dbReference type="InterPro" id="IPR050109">
    <property type="entry name" value="HTH-type_TetR-like_transc_reg"/>
</dbReference>
<comment type="caution">
    <text evidence="6">The sequence shown here is derived from an EMBL/GenBank/DDBJ whole genome shotgun (WGS) entry which is preliminary data.</text>
</comment>
<dbReference type="Gene3D" id="1.10.357.10">
    <property type="entry name" value="Tetracycline Repressor, domain 2"/>
    <property type="match status" value="1"/>
</dbReference>
<proteinExistence type="predicted"/>
<evidence type="ECO:0000256" key="1">
    <source>
        <dbReference type="ARBA" id="ARBA00023015"/>
    </source>
</evidence>
<evidence type="ECO:0000256" key="4">
    <source>
        <dbReference type="PROSITE-ProRule" id="PRU00335"/>
    </source>
</evidence>
<dbReference type="RefSeq" id="WP_221555651.1">
    <property type="nucleotide sequence ID" value="NZ_JAIGNO010000002.1"/>
</dbReference>
<organism evidence="6 7">
    <name type="scientific">Qipengyuania qiaonensis</name>
    <dbReference type="NCBI Taxonomy" id="2867240"/>
    <lineage>
        <taxon>Bacteria</taxon>
        <taxon>Pseudomonadati</taxon>
        <taxon>Pseudomonadota</taxon>
        <taxon>Alphaproteobacteria</taxon>
        <taxon>Sphingomonadales</taxon>
        <taxon>Erythrobacteraceae</taxon>
        <taxon>Qipengyuania</taxon>
    </lineage>
</organism>
<protein>
    <submittedName>
        <fullName evidence="6">TetR/AcrR family transcriptional regulator</fullName>
    </submittedName>
</protein>
<dbReference type="PRINTS" id="PR00455">
    <property type="entry name" value="HTHTETR"/>
</dbReference>
<evidence type="ECO:0000313" key="7">
    <source>
        <dbReference type="Proteomes" id="UP000755104"/>
    </source>
</evidence>
<evidence type="ECO:0000256" key="3">
    <source>
        <dbReference type="ARBA" id="ARBA00023163"/>
    </source>
</evidence>
<keyword evidence="3" id="KW-0804">Transcription</keyword>